<feature type="domain" description="SCP" evidence="2">
    <location>
        <begin position="57"/>
        <end position="174"/>
    </location>
</feature>
<feature type="region of interest" description="Disordered" evidence="1">
    <location>
        <begin position="1"/>
        <end position="21"/>
    </location>
</feature>
<protein>
    <submittedName>
        <fullName evidence="3">CAP domain-containing protein</fullName>
    </submittedName>
</protein>
<dbReference type="OrthoDB" id="337038at2759"/>
<dbReference type="InterPro" id="IPR014044">
    <property type="entry name" value="CAP_dom"/>
</dbReference>
<dbReference type="AlphaFoldDB" id="A0A9P8XVZ3"/>
<dbReference type="GeneID" id="70190097"/>
<keyword evidence="4" id="KW-1185">Reference proteome</keyword>
<comment type="caution">
    <text evidence="3">The sequence shown here is derived from an EMBL/GenBank/DDBJ whole genome shotgun (WGS) entry which is preliminary data.</text>
</comment>
<sequence>MVPHSGSQEQCGSAETIRPRGLDTSVSQEHLDHDLVSTITVAPTIPSEAPQFVSRDLFTSAILNSTNFFRKEHSAPPTYAETWLKGNTACEFEHSGGPYGENLALGCSDAQSCVDAWGNERSMYPFDKPGFYMDTGDFTQLVWKNTTTVGCGKKLCEQGWFLACEYWPRGNFAGAYADQVARQPGAASGLRPSVVAVLSGVVVLGLWLS</sequence>
<dbReference type="PRINTS" id="PR00837">
    <property type="entry name" value="V5TPXLIKE"/>
</dbReference>
<dbReference type="SMART" id="SM00198">
    <property type="entry name" value="SCP"/>
    <property type="match status" value="1"/>
</dbReference>
<evidence type="ECO:0000256" key="1">
    <source>
        <dbReference type="SAM" id="MobiDB-lite"/>
    </source>
</evidence>
<dbReference type="Gene3D" id="3.40.33.10">
    <property type="entry name" value="CAP"/>
    <property type="match status" value="1"/>
</dbReference>
<organism evidence="3 4">
    <name type="scientific">Microdochium trichocladiopsis</name>
    <dbReference type="NCBI Taxonomy" id="1682393"/>
    <lineage>
        <taxon>Eukaryota</taxon>
        <taxon>Fungi</taxon>
        <taxon>Dikarya</taxon>
        <taxon>Ascomycota</taxon>
        <taxon>Pezizomycotina</taxon>
        <taxon>Sordariomycetes</taxon>
        <taxon>Xylariomycetidae</taxon>
        <taxon>Xylariales</taxon>
        <taxon>Microdochiaceae</taxon>
        <taxon>Microdochium</taxon>
    </lineage>
</organism>
<feature type="compositionally biased region" description="Polar residues" evidence="1">
    <location>
        <begin position="1"/>
        <end position="13"/>
    </location>
</feature>
<reference evidence="3" key="1">
    <citation type="journal article" date="2021" name="Nat. Commun.">
        <title>Genetic determinants of endophytism in the Arabidopsis root mycobiome.</title>
        <authorList>
            <person name="Mesny F."/>
            <person name="Miyauchi S."/>
            <person name="Thiergart T."/>
            <person name="Pickel B."/>
            <person name="Atanasova L."/>
            <person name="Karlsson M."/>
            <person name="Huettel B."/>
            <person name="Barry K.W."/>
            <person name="Haridas S."/>
            <person name="Chen C."/>
            <person name="Bauer D."/>
            <person name="Andreopoulos W."/>
            <person name="Pangilinan J."/>
            <person name="LaButti K."/>
            <person name="Riley R."/>
            <person name="Lipzen A."/>
            <person name="Clum A."/>
            <person name="Drula E."/>
            <person name="Henrissat B."/>
            <person name="Kohler A."/>
            <person name="Grigoriev I.V."/>
            <person name="Martin F.M."/>
            <person name="Hacquard S."/>
        </authorList>
    </citation>
    <scope>NUCLEOTIDE SEQUENCE</scope>
    <source>
        <strain evidence="3">MPI-CAGE-CH-0230</strain>
    </source>
</reference>
<dbReference type="SUPFAM" id="SSF55797">
    <property type="entry name" value="PR-1-like"/>
    <property type="match status" value="1"/>
</dbReference>
<name>A0A9P8XVZ3_9PEZI</name>
<dbReference type="Proteomes" id="UP000756346">
    <property type="component" value="Unassembled WGS sequence"/>
</dbReference>
<dbReference type="EMBL" id="JAGTJQ010000010">
    <property type="protein sequence ID" value="KAH7021571.1"/>
    <property type="molecule type" value="Genomic_DNA"/>
</dbReference>
<gene>
    <name evidence="3" type="ORF">B0I36DRAFT_377356</name>
</gene>
<dbReference type="PANTHER" id="PTHR10334">
    <property type="entry name" value="CYSTEINE-RICH SECRETORY PROTEIN-RELATED"/>
    <property type="match status" value="1"/>
</dbReference>
<dbReference type="Pfam" id="PF00188">
    <property type="entry name" value="CAP"/>
    <property type="match status" value="1"/>
</dbReference>
<evidence type="ECO:0000313" key="3">
    <source>
        <dbReference type="EMBL" id="KAH7021571.1"/>
    </source>
</evidence>
<dbReference type="InterPro" id="IPR001283">
    <property type="entry name" value="CRISP-related"/>
</dbReference>
<evidence type="ECO:0000313" key="4">
    <source>
        <dbReference type="Proteomes" id="UP000756346"/>
    </source>
</evidence>
<dbReference type="RefSeq" id="XP_046007772.1">
    <property type="nucleotide sequence ID" value="XM_046160551.1"/>
</dbReference>
<dbReference type="InterPro" id="IPR035940">
    <property type="entry name" value="CAP_sf"/>
</dbReference>
<evidence type="ECO:0000259" key="2">
    <source>
        <dbReference type="SMART" id="SM00198"/>
    </source>
</evidence>
<proteinExistence type="predicted"/>
<accession>A0A9P8XVZ3</accession>